<dbReference type="Pfam" id="PF13460">
    <property type="entry name" value="NAD_binding_10"/>
    <property type="match status" value="1"/>
</dbReference>
<gene>
    <name evidence="2" type="ORF">ABID12_002733</name>
</gene>
<dbReference type="InterPro" id="IPR016040">
    <property type="entry name" value="NAD(P)-bd_dom"/>
</dbReference>
<dbReference type="Proteomes" id="UP001549164">
    <property type="component" value="Unassembled WGS sequence"/>
</dbReference>
<dbReference type="SUPFAM" id="SSF51735">
    <property type="entry name" value="NAD(P)-binding Rossmann-fold domains"/>
    <property type="match status" value="1"/>
</dbReference>
<keyword evidence="3" id="KW-1185">Reference proteome</keyword>
<sequence>MKLLVIGATGMIGSRIVDEALSRGHEVVAATRNPDKIQPRAGLTAERLDVTDVKRLGELAAGVDTVISATSPRSSGNPEAEAVSYASALIEALGKTRLVMVGGAGSLNLPDGTPVADVVPDVYAAEARAMRTAYERIKASDLDYTVQAPAGEIAPGERTGQFRLQTDILLTDADGNSRISAEDFAVALLNEVEQPQFRRQLFTAAY</sequence>
<reference evidence="2 3" key="1">
    <citation type="submission" date="2024-06" db="EMBL/GenBank/DDBJ databases">
        <title>Genomic Encyclopedia of Type Strains, Phase IV (KMG-IV): sequencing the most valuable type-strain genomes for metagenomic binning, comparative biology and taxonomic classification.</title>
        <authorList>
            <person name="Goeker M."/>
        </authorList>
    </citation>
    <scope>NUCLEOTIDE SEQUENCE [LARGE SCALE GENOMIC DNA]</scope>
    <source>
        <strain evidence="2 3">DSM 28102</strain>
    </source>
</reference>
<name>A0ABV2IF13_9HYPH</name>
<feature type="domain" description="NAD(P)-binding" evidence="1">
    <location>
        <begin position="7"/>
        <end position="191"/>
    </location>
</feature>
<protein>
    <submittedName>
        <fullName evidence="2">NADH-flavin reductase</fullName>
    </submittedName>
</protein>
<dbReference type="InterPro" id="IPR051606">
    <property type="entry name" value="Polyketide_Oxido-like"/>
</dbReference>
<dbReference type="EMBL" id="JBEPLY010000009">
    <property type="protein sequence ID" value="MET3600782.1"/>
    <property type="molecule type" value="Genomic_DNA"/>
</dbReference>
<dbReference type="Gene3D" id="3.40.50.720">
    <property type="entry name" value="NAD(P)-binding Rossmann-like Domain"/>
    <property type="match status" value="1"/>
</dbReference>
<organism evidence="2 3">
    <name type="scientific">Martelella mangrovi</name>
    <dbReference type="NCBI Taxonomy" id="1397477"/>
    <lineage>
        <taxon>Bacteria</taxon>
        <taxon>Pseudomonadati</taxon>
        <taxon>Pseudomonadota</taxon>
        <taxon>Alphaproteobacteria</taxon>
        <taxon>Hyphomicrobiales</taxon>
        <taxon>Aurantimonadaceae</taxon>
        <taxon>Martelella</taxon>
    </lineage>
</organism>
<evidence type="ECO:0000313" key="2">
    <source>
        <dbReference type="EMBL" id="MET3600782.1"/>
    </source>
</evidence>
<proteinExistence type="predicted"/>
<evidence type="ECO:0000313" key="3">
    <source>
        <dbReference type="Proteomes" id="UP001549164"/>
    </source>
</evidence>
<evidence type="ECO:0000259" key="1">
    <source>
        <dbReference type="Pfam" id="PF13460"/>
    </source>
</evidence>
<dbReference type="PANTHER" id="PTHR43355">
    <property type="entry name" value="FLAVIN REDUCTASE (NADPH)"/>
    <property type="match status" value="1"/>
</dbReference>
<accession>A0ABV2IF13</accession>
<dbReference type="RefSeq" id="WP_354434661.1">
    <property type="nucleotide sequence ID" value="NZ_JBEPLY010000009.1"/>
</dbReference>
<dbReference type="PANTHER" id="PTHR43355:SF2">
    <property type="entry name" value="FLAVIN REDUCTASE (NADPH)"/>
    <property type="match status" value="1"/>
</dbReference>
<dbReference type="InterPro" id="IPR036291">
    <property type="entry name" value="NAD(P)-bd_dom_sf"/>
</dbReference>
<comment type="caution">
    <text evidence="2">The sequence shown here is derived from an EMBL/GenBank/DDBJ whole genome shotgun (WGS) entry which is preliminary data.</text>
</comment>